<feature type="domain" description="Trichome birefringence-like N-terminal" evidence="12">
    <location>
        <begin position="8"/>
        <end position="64"/>
    </location>
</feature>
<keyword evidence="10" id="KW-0325">Glycoprotein</keyword>
<evidence type="ECO:0000256" key="8">
    <source>
        <dbReference type="ARBA" id="ARBA00023136"/>
    </source>
</evidence>
<evidence type="ECO:0000256" key="5">
    <source>
        <dbReference type="ARBA" id="ARBA00022968"/>
    </source>
</evidence>
<evidence type="ECO:0000256" key="6">
    <source>
        <dbReference type="ARBA" id="ARBA00022989"/>
    </source>
</evidence>
<keyword evidence="5" id="KW-0735">Signal-anchor</keyword>
<keyword evidence="4" id="KW-0812">Transmembrane</keyword>
<dbReference type="GO" id="GO:0000139">
    <property type="term" value="C:Golgi membrane"/>
    <property type="evidence" value="ECO:0007669"/>
    <property type="project" value="UniProtKB-SubCell"/>
</dbReference>
<reference evidence="13 14" key="1">
    <citation type="submission" date="2019-11" db="EMBL/GenBank/DDBJ databases">
        <title>Whole genome sequence of Oryza granulata.</title>
        <authorList>
            <person name="Li W."/>
        </authorList>
    </citation>
    <scope>NUCLEOTIDE SEQUENCE [LARGE SCALE GENOMIC DNA]</scope>
    <source>
        <strain evidence="14">cv. Menghai</strain>
        <tissue evidence="13">Leaf</tissue>
    </source>
</reference>
<evidence type="ECO:0000256" key="10">
    <source>
        <dbReference type="ARBA" id="ARBA00023180"/>
    </source>
</evidence>
<dbReference type="InterPro" id="IPR026057">
    <property type="entry name" value="TBL_C"/>
</dbReference>
<keyword evidence="9" id="KW-1015">Disulfide bond</keyword>
<evidence type="ECO:0000313" key="13">
    <source>
        <dbReference type="EMBL" id="KAF0901693.1"/>
    </source>
</evidence>
<gene>
    <name evidence="13" type="ORF">E2562_006173</name>
</gene>
<organism evidence="13 14">
    <name type="scientific">Oryza meyeriana var. granulata</name>
    <dbReference type="NCBI Taxonomy" id="110450"/>
    <lineage>
        <taxon>Eukaryota</taxon>
        <taxon>Viridiplantae</taxon>
        <taxon>Streptophyta</taxon>
        <taxon>Embryophyta</taxon>
        <taxon>Tracheophyta</taxon>
        <taxon>Spermatophyta</taxon>
        <taxon>Magnoliopsida</taxon>
        <taxon>Liliopsida</taxon>
        <taxon>Poales</taxon>
        <taxon>Poaceae</taxon>
        <taxon>BOP clade</taxon>
        <taxon>Oryzoideae</taxon>
        <taxon>Oryzeae</taxon>
        <taxon>Oryzinae</taxon>
        <taxon>Oryza</taxon>
        <taxon>Oryza meyeriana</taxon>
    </lineage>
</organism>
<accession>A0A6G1CPW3</accession>
<dbReference type="InterPro" id="IPR029962">
    <property type="entry name" value="TBL"/>
</dbReference>
<evidence type="ECO:0000313" key="14">
    <source>
        <dbReference type="Proteomes" id="UP000479710"/>
    </source>
</evidence>
<dbReference type="GO" id="GO:1990538">
    <property type="term" value="F:xylan O-acetyltransferase activity"/>
    <property type="evidence" value="ECO:0007669"/>
    <property type="project" value="UniProtKB-ARBA"/>
</dbReference>
<comment type="caution">
    <text evidence="13">The sequence shown here is derived from an EMBL/GenBank/DDBJ whole genome shotgun (WGS) entry which is preliminary data.</text>
</comment>
<dbReference type="OrthoDB" id="630188at2759"/>
<evidence type="ECO:0000259" key="12">
    <source>
        <dbReference type="Pfam" id="PF14416"/>
    </source>
</evidence>
<dbReference type="PANTHER" id="PTHR32285">
    <property type="entry name" value="PROTEIN TRICHOME BIREFRINGENCE-LIKE 9-RELATED"/>
    <property type="match status" value="1"/>
</dbReference>
<sequence length="289" mass="32200">MAMAAADQCDYRDGKWVWDDEHGGGGGTRYDSENCDMKMTYKCVVNGKPDGGYLHWRWQPAGCNLSTLDPAAFLRLVRGKRLAFVADSSAHNQAEALFWRWAFPAPHDVNISTYWSPFLVRSEGHSKDYGMAHEVVILDALTEPWTADLDAMDMMVISAGHKFPHNAIYYDDGEIVGVYNRPDLNRTEMSVVTAREAKVGDTEAVLRKAVLDELTVAAARRQGLWFEVLDVTRLAAMRPDEHPGIYIFKHAYAGGPVPEMAPNDCLHWCTPGPVDMFNDTLMQMIAAGG</sequence>
<keyword evidence="7" id="KW-0333">Golgi apparatus</keyword>
<comment type="similarity">
    <text evidence="2">Belongs to the PC-esterase family. TBL subfamily.</text>
</comment>
<proteinExistence type="inferred from homology"/>
<keyword evidence="8" id="KW-0472">Membrane</keyword>
<evidence type="ECO:0000256" key="4">
    <source>
        <dbReference type="ARBA" id="ARBA00022692"/>
    </source>
</evidence>
<keyword evidence="14" id="KW-1185">Reference proteome</keyword>
<dbReference type="PANTHER" id="PTHR32285:SF156">
    <property type="entry name" value="TRICHOME BIREFRINGENCE-LIKE N-TERMINAL DOMAIN-CONTAINING PROTEIN"/>
    <property type="match status" value="1"/>
</dbReference>
<name>A0A6G1CPW3_9ORYZ</name>
<evidence type="ECO:0000259" key="11">
    <source>
        <dbReference type="Pfam" id="PF13839"/>
    </source>
</evidence>
<evidence type="ECO:0000256" key="1">
    <source>
        <dbReference type="ARBA" id="ARBA00004323"/>
    </source>
</evidence>
<protein>
    <submittedName>
        <fullName evidence="13">Uncharacterized protein</fullName>
    </submittedName>
</protein>
<dbReference type="EMBL" id="SPHZ02000008">
    <property type="protein sequence ID" value="KAF0901693.1"/>
    <property type="molecule type" value="Genomic_DNA"/>
</dbReference>
<feature type="domain" description="Trichome birefringence-like C-terminal" evidence="11">
    <location>
        <begin position="193"/>
        <end position="284"/>
    </location>
</feature>
<evidence type="ECO:0000256" key="9">
    <source>
        <dbReference type="ARBA" id="ARBA00023157"/>
    </source>
</evidence>
<evidence type="ECO:0000256" key="7">
    <source>
        <dbReference type="ARBA" id="ARBA00023034"/>
    </source>
</evidence>
<keyword evidence="3" id="KW-0808">Transferase</keyword>
<keyword evidence="6" id="KW-1133">Transmembrane helix</keyword>
<dbReference type="Pfam" id="PF14416">
    <property type="entry name" value="PMR5N"/>
    <property type="match status" value="1"/>
</dbReference>
<dbReference type="Pfam" id="PF13839">
    <property type="entry name" value="PC-Esterase"/>
    <property type="match status" value="1"/>
</dbReference>
<dbReference type="AlphaFoldDB" id="A0A6G1CPW3"/>
<dbReference type="InterPro" id="IPR025846">
    <property type="entry name" value="TBL_N"/>
</dbReference>
<dbReference type="Proteomes" id="UP000479710">
    <property type="component" value="Unassembled WGS sequence"/>
</dbReference>
<evidence type="ECO:0000256" key="3">
    <source>
        <dbReference type="ARBA" id="ARBA00022679"/>
    </source>
</evidence>
<evidence type="ECO:0000256" key="2">
    <source>
        <dbReference type="ARBA" id="ARBA00007727"/>
    </source>
</evidence>
<comment type="subcellular location">
    <subcellularLocation>
        <location evidence="1">Golgi apparatus membrane</location>
        <topology evidence="1">Single-pass type II membrane protein</topology>
    </subcellularLocation>
</comment>